<dbReference type="InterPro" id="IPR001300">
    <property type="entry name" value="Peptidase_C2_calpain_cat"/>
</dbReference>
<evidence type="ECO:0000256" key="7">
    <source>
        <dbReference type="SAM" id="MobiDB-lite"/>
    </source>
</evidence>
<evidence type="ECO:0000259" key="8">
    <source>
        <dbReference type="PROSITE" id="PS50203"/>
    </source>
</evidence>
<dbReference type="AlphaFoldDB" id="A0A834XYG8"/>
<keyword evidence="10" id="KW-1185">Reference proteome</keyword>
<dbReference type="PRINTS" id="PR00704">
    <property type="entry name" value="CALPAIN"/>
</dbReference>
<feature type="active site" evidence="5">
    <location>
        <position position="608"/>
    </location>
</feature>
<dbReference type="GO" id="GO:0005737">
    <property type="term" value="C:cytoplasm"/>
    <property type="evidence" value="ECO:0007669"/>
    <property type="project" value="TreeGrafter"/>
</dbReference>
<dbReference type="Gene3D" id="3.90.70.10">
    <property type="entry name" value="Cysteine proteinases"/>
    <property type="match status" value="2"/>
</dbReference>
<dbReference type="CDD" id="cd00044">
    <property type="entry name" value="CysPc"/>
    <property type="match status" value="2"/>
</dbReference>
<dbReference type="GO" id="GO:0006508">
    <property type="term" value="P:proteolysis"/>
    <property type="evidence" value="ECO:0007669"/>
    <property type="project" value="UniProtKB-KW"/>
</dbReference>
<accession>A0A834XYG8</accession>
<evidence type="ECO:0000256" key="4">
    <source>
        <dbReference type="ARBA" id="ARBA00022807"/>
    </source>
</evidence>
<dbReference type="InterPro" id="IPR022684">
    <property type="entry name" value="Calpain_cysteine_protease"/>
</dbReference>
<keyword evidence="3" id="KW-0378">Hydrolase</keyword>
<evidence type="ECO:0000313" key="9">
    <source>
        <dbReference type="EMBL" id="KAF7994390.1"/>
    </source>
</evidence>
<feature type="domain" description="Calpain catalytic" evidence="8">
    <location>
        <begin position="1"/>
        <end position="270"/>
    </location>
</feature>
<evidence type="ECO:0000313" key="10">
    <source>
        <dbReference type="Proteomes" id="UP000639338"/>
    </source>
</evidence>
<proteinExistence type="inferred from homology"/>
<evidence type="ECO:0000256" key="2">
    <source>
        <dbReference type="ARBA" id="ARBA00022670"/>
    </source>
</evidence>
<feature type="region of interest" description="Disordered" evidence="7">
    <location>
        <begin position="1129"/>
        <end position="1150"/>
    </location>
</feature>
<evidence type="ECO:0000256" key="5">
    <source>
        <dbReference type="PIRSR" id="PIRSR622684-1"/>
    </source>
</evidence>
<dbReference type="SMART" id="SM00230">
    <property type="entry name" value="CysPc"/>
    <property type="match status" value="2"/>
</dbReference>
<comment type="similarity">
    <text evidence="1">Belongs to the peptidase C2 family.</text>
</comment>
<comment type="caution">
    <text evidence="9">The sequence shown here is derived from an EMBL/GenBank/DDBJ whole genome shotgun (WGS) entry which is preliminary data.</text>
</comment>
<dbReference type="SUPFAM" id="SSF54001">
    <property type="entry name" value="Cysteine proteinases"/>
    <property type="match status" value="2"/>
</dbReference>
<dbReference type="InterPro" id="IPR038765">
    <property type="entry name" value="Papain-like_cys_pep_sf"/>
</dbReference>
<dbReference type="OrthoDB" id="443882at2759"/>
<organism evidence="9 10">
    <name type="scientific">Aphidius gifuensis</name>
    <name type="common">Parasitoid wasp</name>
    <dbReference type="NCBI Taxonomy" id="684658"/>
    <lineage>
        <taxon>Eukaryota</taxon>
        <taxon>Metazoa</taxon>
        <taxon>Ecdysozoa</taxon>
        <taxon>Arthropoda</taxon>
        <taxon>Hexapoda</taxon>
        <taxon>Insecta</taxon>
        <taxon>Pterygota</taxon>
        <taxon>Neoptera</taxon>
        <taxon>Endopterygota</taxon>
        <taxon>Hymenoptera</taxon>
        <taxon>Apocrita</taxon>
        <taxon>Ichneumonoidea</taxon>
        <taxon>Braconidae</taxon>
        <taxon>Aphidiinae</taxon>
        <taxon>Aphidius</taxon>
    </lineage>
</organism>
<keyword evidence="2" id="KW-0645">Protease</keyword>
<evidence type="ECO:0000256" key="1">
    <source>
        <dbReference type="ARBA" id="ARBA00007623"/>
    </source>
</evidence>
<dbReference type="PANTHER" id="PTHR10183:SF379">
    <property type="entry name" value="CALPAIN-5"/>
    <property type="match status" value="1"/>
</dbReference>
<dbReference type="Proteomes" id="UP000639338">
    <property type="component" value="Unassembled WGS sequence"/>
</dbReference>
<comment type="caution">
    <text evidence="6">Lacks conserved residue(s) required for the propagation of feature annotation.</text>
</comment>
<dbReference type="InterPro" id="IPR036213">
    <property type="entry name" value="Calpain_III_sf"/>
</dbReference>
<gene>
    <name evidence="9" type="ORF">HCN44_003862</name>
</gene>
<dbReference type="GO" id="GO:0004198">
    <property type="term" value="F:calcium-dependent cysteine-type endopeptidase activity"/>
    <property type="evidence" value="ECO:0007669"/>
    <property type="project" value="InterPro"/>
</dbReference>
<name>A0A834XYG8_APHGI</name>
<protein>
    <recommendedName>
        <fullName evidence="8">Calpain catalytic domain-containing protein</fullName>
    </recommendedName>
</protein>
<dbReference type="PANTHER" id="PTHR10183">
    <property type="entry name" value="CALPAIN"/>
    <property type="match status" value="1"/>
</dbReference>
<evidence type="ECO:0000256" key="3">
    <source>
        <dbReference type="ARBA" id="ARBA00022801"/>
    </source>
</evidence>
<evidence type="ECO:0000256" key="6">
    <source>
        <dbReference type="PROSITE-ProRule" id="PRU00239"/>
    </source>
</evidence>
<dbReference type="PROSITE" id="PS50203">
    <property type="entry name" value="CALPAIN_CAT"/>
    <property type="match status" value="2"/>
</dbReference>
<feature type="compositionally biased region" description="Basic and acidic residues" evidence="7">
    <location>
        <begin position="1129"/>
        <end position="1140"/>
    </location>
</feature>
<feature type="region of interest" description="Disordered" evidence="7">
    <location>
        <begin position="481"/>
        <end position="511"/>
    </location>
</feature>
<feature type="active site" evidence="5">
    <location>
        <position position="768"/>
    </location>
</feature>
<dbReference type="Gene3D" id="1.10.238.10">
    <property type="entry name" value="EF-hand"/>
    <property type="match status" value="1"/>
</dbReference>
<dbReference type="EMBL" id="JACMRX010000002">
    <property type="protein sequence ID" value="KAF7994390.1"/>
    <property type="molecule type" value="Genomic_DNA"/>
</dbReference>
<sequence>MKPQEPVLFIDNKKPFRVKQGSLGDCWFIVGLVHLEYYPNLFKFIVSPYEQTFDVNIYAGIFHFRFWQAGIWVDVVIDDRLPTEEEELVYASSGYPNEFWPALIEKAYAKLMYRSYKKLDGGFSRISMQDLSGGISETYIVKATSKILFKIIQDAKDRSTMISCGTRNENKFKKLFGKSVFNIGPGHSYAVTSVKIVKGDKAGIIGEFRLIRIRDPYGEKSVDLHHGNIKDLFTEATLASKLDTEIDEESWILYDDFVKYFSYVEICNLTPNQITNHVYSNTGKKLALSAIEGKFMGAVTSEQVAYNDFFTINPQYRMVLTKSDEVLIGVSLKRRHDVEKISISRIFFEIISFDGDDTTRVPQPLFTSFIEPHKFGPFKSRGQEIFCKHALTPYSSVEFSKLKNLFDAFDYELTYNIIATIFQTHGNDVDIFYHQFVQSVVDVTLIFEKIQKYSPIENGENLNKVYHKMFDQLWKNKQEKKYKRQADEPADNESTSRDEPSTSKTSTELQRIPSDRSLRQIQVENVQLTEYKNGEMIELQQQDFFQLRKEAFRKSELFRDPQFPKELFIYLGQEALRPKDIVIKPQEPVLFIDNKRPFHVKQGELGDCWFLVGLLNLQYHPNLFKFIVQPYDQTFNPNNYAGIFHFRFWQAGTWVDVVIDDRLPTEKKKLIYTSSGYSNEFWPALIEKAYAKLLYRSYEKLPLGFPKISMQDLSGGISETYIVKATSKILFKIIQDAKDRSTMISCATLDEEKFKKFGTRVFSLHPRHGYAVTSVKIVKGDKAGIIGEFRLIRIRDPYGEAAVDLYHGNIKYLFTEATLKSKLDTQIIGESWILYDDFIKYFSYIDICNLTPNQIIGHVYSSSGKKLALSAIEGKFMGAVTTKQKASNDFFTVNPQYRMVLKKSDGVLIGVSLKRRHDLQRAFNVIYFRIMSFDDKDTSKLPKPLLTSSIGAHSFGIFTFKGQVGQRIDLEPGSYCEEFHAKLCKDLVLMVHDDTTTFNDFNEPQIHELRINEQQFNVIIKFIKNLKEIFHSHASKPYFSVAFAKLKDLFDAFDYKLTYNIIATIFQSHGNDVDIFYNQFVQSVVDVTLIFEKIQKYTSSEKGENLNKVYHKMFEQLWQKKQEKKYSIENNKRQADEPAENKNSFKKIKI</sequence>
<feature type="domain" description="Calpain catalytic" evidence="8">
    <location>
        <begin position="577"/>
        <end position="851"/>
    </location>
</feature>
<dbReference type="Pfam" id="PF00648">
    <property type="entry name" value="Peptidase_C2"/>
    <property type="match status" value="2"/>
</dbReference>
<dbReference type="SUPFAM" id="SSF49758">
    <property type="entry name" value="Calpain large subunit, middle domain (domain III)"/>
    <property type="match status" value="1"/>
</dbReference>
<reference evidence="9 10" key="1">
    <citation type="submission" date="2020-08" db="EMBL/GenBank/DDBJ databases">
        <title>Aphidius gifuensis genome sequencing and assembly.</title>
        <authorList>
            <person name="Du Z."/>
        </authorList>
    </citation>
    <scope>NUCLEOTIDE SEQUENCE [LARGE SCALE GENOMIC DNA]</scope>
    <source>
        <strain evidence="9">YNYX2018</strain>
        <tissue evidence="9">Adults</tissue>
    </source>
</reference>
<keyword evidence="4" id="KW-0788">Thiol protease</keyword>